<dbReference type="GO" id="GO:0016117">
    <property type="term" value="P:carotenoid biosynthetic process"/>
    <property type="evidence" value="ECO:0007669"/>
    <property type="project" value="UniProtKB-KW"/>
</dbReference>
<dbReference type="Pfam" id="PF01593">
    <property type="entry name" value="Amino_oxidase"/>
    <property type="match status" value="1"/>
</dbReference>
<comment type="similarity">
    <text evidence="4">Belongs to the carotenoid/retinoid oxidoreductase family.</text>
</comment>
<accession>A0A177YP88</accession>
<gene>
    <name evidence="6" type="ORF">A3K89_00945</name>
</gene>
<evidence type="ECO:0000256" key="4">
    <source>
        <dbReference type="RuleBase" id="RU362075"/>
    </source>
</evidence>
<dbReference type="PRINTS" id="PR00419">
    <property type="entry name" value="ADXRDTASE"/>
</dbReference>
<evidence type="ECO:0000259" key="5">
    <source>
        <dbReference type="Pfam" id="PF01593"/>
    </source>
</evidence>
<evidence type="ECO:0000256" key="2">
    <source>
        <dbReference type="ARBA" id="ARBA00022746"/>
    </source>
</evidence>
<dbReference type="SUPFAM" id="SSF51905">
    <property type="entry name" value="FAD/NAD(P)-binding domain"/>
    <property type="match status" value="1"/>
</dbReference>
<dbReference type="GO" id="GO:0016491">
    <property type="term" value="F:oxidoreductase activity"/>
    <property type="evidence" value="ECO:0007669"/>
    <property type="project" value="UniProtKB-KW"/>
</dbReference>
<dbReference type="PANTHER" id="PTHR43734:SF1">
    <property type="entry name" value="PHYTOENE DESATURASE"/>
    <property type="match status" value="1"/>
</dbReference>
<evidence type="ECO:0000313" key="7">
    <source>
        <dbReference type="Proteomes" id="UP000077519"/>
    </source>
</evidence>
<comment type="caution">
    <text evidence="6">The sequence shown here is derived from an EMBL/GenBank/DDBJ whole genome shotgun (WGS) entry which is preliminary data.</text>
</comment>
<dbReference type="PANTHER" id="PTHR43734">
    <property type="entry name" value="PHYTOENE DESATURASE"/>
    <property type="match status" value="1"/>
</dbReference>
<dbReference type="EMBL" id="LVHI01000001">
    <property type="protein sequence ID" value="OAK57407.1"/>
    <property type="molecule type" value="Genomic_DNA"/>
</dbReference>
<comment type="pathway">
    <text evidence="1 4">Carotenoid biosynthesis.</text>
</comment>
<dbReference type="RefSeq" id="WP_068420660.1">
    <property type="nucleotide sequence ID" value="NZ_LVHI01000001.1"/>
</dbReference>
<evidence type="ECO:0000256" key="1">
    <source>
        <dbReference type="ARBA" id="ARBA00004829"/>
    </source>
</evidence>
<dbReference type="Gene3D" id="3.50.50.60">
    <property type="entry name" value="FAD/NAD(P)-binding domain"/>
    <property type="match status" value="2"/>
</dbReference>
<reference evidence="6 7" key="1">
    <citation type="submission" date="2016-03" db="EMBL/GenBank/DDBJ databases">
        <title>Genome sequence of Rhodococcus kyotonensis KB10.</title>
        <authorList>
            <person name="Jeong H."/>
            <person name="Hong C.E."/>
            <person name="Jo S.H."/>
            <person name="Park J.M."/>
        </authorList>
    </citation>
    <scope>NUCLEOTIDE SEQUENCE [LARGE SCALE GENOMIC DNA]</scope>
    <source>
        <strain evidence="6 7">KB10</strain>
    </source>
</reference>
<sequence length="548" mass="58923">MSTPRSIAGPTDSVVVVGAGLAGLSAALHLTGAGRRVTVLERDDAVGGRVGTYTVPGDDGQPLYDIDNGASVLTMPELIASALGAVGESFDSTSPPLRLKTLSPSYHTRYADGSHIDVFSDPERMAAEVERACGPDESQGYRRLRRWLAAIFDAEFDRYIDSNFDSPLDLVSSRPALRDTAKLLVLGGFGRLGPRVGSYLKDERLRRVFTFQALYAGMAPAKALAVYGAIAHMDTSMGVYFPEGGMSAIARSMSDALVRNGGTVVTRADVSGLDVAHGRVTAVETADGRRFPCDAVVLTPDLPVVDRLLDGAGITARGRRRGYSFVSPSAVVFHGTVPTRVTDTWPARAHHTIDFGDEWARTFTRITARAGRGQLMADPSLLITRPAVSDPSLLITRGGETVEPISILAPCPNLDSAPLDWESLGEPYMREIQLVLEQRGYEHLAAEMVVDHLDTPKTWADKGMLHGSPFSSSHVFRQTGPFRRENLVRGVDNVVLAGSATTPGVGVPTVLVSGRLAAERVLGPRVTARDAAHTETSRFVRRRREALN</sequence>
<protein>
    <submittedName>
        <fullName evidence="6">Phytoene dehydrogenase</fullName>
    </submittedName>
</protein>
<dbReference type="AlphaFoldDB" id="A0A177YP88"/>
<proteinExistence type="inferred from homology"/>
<dbReference type="InterPro" id="IPR036188">
    <property type="entry name" value="FAD/NAD-bd_sf"/>
</dbReference>
<organism evidence="6 7">
    <name type="scientific">Rhodococcoides kyotonense</name>
    <dbReference type="NCBI Taxonomy" id="398843"/>
    <lineage>
        <taxon>Bacteria</taxon>
        <taxon>Bacillati</taxon>
        <taxon>Actinomycetota</taxon>
        <taxon>Actinomycetes</taxon>
        <taxon>Mycobacteriales</taxon>
        <taxon>Nocardiaceae</taxon>
        <taxon>Rhodococcoides</taxon>
    </lineage>
</organism>
<evidence type="ECO:0000256" key="3">
    <source>
        <dbReference type="ARBA" id="ARBA00023002"/>
    </source>
</evidence>
<name>A0A177YP88_9NOCA</name>
<dbReference type="InterPro" id="IPR014105">
    <property type="entry name" value="Carotenoid/retinoid_OxRdtase"/>
</dbReference>
<keyword evidence="7" id="KW-1185">Reference proteome</keyword>
<dbReference type="InterPro" id="IPR002937">
    <property type="entry name" value="Amino_oxidase"/>
</dbReference>
<keyword evidence="2 4" id="KW-0125">Carotenoid biosynthesis</keyword>
<evidence type="ECO:0000313" key="6">
    <source>
        <dbReference type="EMBL" id="OAK57407.1"/>
    </source>
</evidence>
<keyword evidence="3 4" id="KW-0560">Oxidoreductase</keyword>
<dbReference type="NCBIfam" id="TIGR02734">
    <property type="entry name" value="crtI_fam"/>
    <property type="match status" value="1"/>
</dbReference>
<feature type="domain" description="Amine oxidase" evidence="5">
    <location>
        <begin position="21"/>
        <end position="522"/>
    </location>
</feature>
<dbReference type="Proteomes" id="UP000077519">
    <property type="component" value="Unassembled WGS sequence"/>
</dbReference>